<keyword evidence="5" id="KW-0997">Cell inner membrane</keyword>
<dbReference type="GO" id="GO:0005524">
    <property type="term" value="F:ATP binding"/>
    <property type="evidence" value="ECO:0007669"/>
    <property type="project" value="UniProtKB-KW"/>
</dbReference>
<evidence type="ECO:0000256" key="1">
    <source>
        <dbReference type="ARBA" id="ARBA00004202"/>
    </source>
</evidence>
<dbReference type="Pfam" id="PF00005">
    <property type="entry name" value="ABC_tran"/>
    <property type="match status" value="1"/>
</dbReference>
<dbReference type="InterPro" id="IPR003439">
    <property type="entry name" value="ABC_transporter-like_ATP-bd"/>
</dbReference>
<evidence type="ECO:0000256" key="9">
    <source>
        <dbReference type="ARBA" id="ARBA00023136"/>
    </source>
</evidence>
<accession>A0A511AG24</accession>
<dbReference type="InterPro" id="IPR017871">
    <property type="entry name" value="ABC_transporter-like_CS"/>
</dbReference>
<dbReference type="Gene3D" id="3.40.50.300">
    <property type="entry name" value="P-loop containing nucleotide triphosphate hydrolases"/>
    <property type="match status" value="1"/>
</dbReference>
<dbReference type="SMART" id="SM00382">
    <property type="entry name" value="AAA"/>
    <property type="match status" value="1"/>
</dbReference>
<keyword evidence="6" id="KW-0547">Nucleotide-binding</keyword>
<dbReference type="RefSeq" id="WP_147039674.1">
    <property type="nucleotide sequence ID" value="NZ_BJUW01000010.1"/>
</dbReference>
<keyword evidence="12" id="KW-1185">Reference proteome</keyword>
<dbReference type="OrthoDB" id="8481147at2"/>
<dbReference type="SUPFAM" id="SSF52540">
    <property type="entry name" value="P-loop containing nucleoside triphosphate hydrolases"/>
    <property type="match status" value="1"/>
</dbReference>
<dbReference type="AlphaFoldDB" id="A0A511AG24"/>
<dbReference type="EMBL" id="BJUW01000010">
    <property type="protein sequence ID" value="GEK87089.1"/>
    <property type="molecule type" value="Genomic_DNA"/>
</dbReference>
<organism evidence="11 12">
    <name type="scientific">Microbacterium aerolatum</name>
    <dbReference type="NCBI Taxonomy" id="153731"/>
    <lineage>
        <taxon>Bacteria</taxon>
        <taxon>Bacillati</taxon>
        <taxon>Actinomycetota</taxon>
        <taxon>Actinomycetes</taxon>
        <taxon>Micrococcales</taxon>
        <taxon>Microbacteriaceae</taxon>
        <taxon>Microbacterium</taxon>
    </lineage>
</organism>
<gene>
    <name evidence="11" type="ORF">MAE01_22650</name>
</gene>
<proteinExistence type="inferred from homology"/>
<comment type="similarity">
    <text evidence="2">Belongs to the ABC transporter superfamily.</text>
</comment>
<keyword evidence="7" id="KW-0067">ATP-binding</keyword>
<dbReference type="GO" id="GO:0016887">
    <property type="term" value="F:ATP hydrolysis activity"/>
    <property type="evidence" value="ECO:0007669"/>
    <property type="project" value="InterPro"/>
</dbReference>
<evidence type="ECO:0000256" key="4">
    <source>
        <dbReference type="ARBA" id="ARBA00022475"/>
    </source>
</evidence>
<dbReference type="CDD" id="cd03257">
    <property type="entry name" value="ABC_NikE_OppD_transporters"/>
    <property type="match status" value="1"/>
</dbReference>
<evidence type="ECO:0000256" key="7">
    <source>
        <dbReference type="ARBA" id="ARBA00022840"/>
    </source>
</evidence>
<evidence type="ECO:0000313" key="12">
    <source>
        <dbReference type="Proteomes" id="UP000321225"/>
    </source>
</evidence>
<keyword evidence="9" id="KW-0472">Membrane</keyword>
<dbReference type="PROSITE" id="PS50893">
    <property type="entry name" value="ABC_TRANSPORTER_2"/>
    <property type="match status" value="1"/>
</dbReference>
<dbReference type="PROSITE" id="PS00211">
    <property type="entry name" value="ABC_TRANSPORTER_1"/>
    <property type="match status" value="1"/>
</dbReference>
<protein>
    <recommendedName>
        <fullName evidence="10">ABC transporter domain-containing protein</fullName>
    </recommendedName>
</protein>
<dbReference type="InterPro" id="IPR027417">
    <property type="entry name" value="P-loop_NTPase"/>
</dbReference>
<evidence type="ECO:0000256" key="2">
    <source>
        <dbReference type="ARBA" id="ARBA00005417"/>
    </source>
</evidence>
<dbReference type="PANTHER" id="PTHR43297:SF14">
    <property type="entry name" value="ATPASE AAA-TYPE CORE DOMAIN-CONTAINING PROTEIN"/>
    <property type="match status" value="1"/>
</dbReference>
<dbReference type="Proteomes" id="UP000321225">
    <property type="component" value="Unassembled WGS sequence"/>
</dbReference>
<keyword evidence="4" id="KW-1003">Cell membrane</keyword>
<evidence type="ECO:0000256" key="5">
    <source>
        <dbReference type="ARBA" id="ARBA00022519"/>
    </source>
</evidence>
<reference evidence="11 12" key="1">
    <citation type="submission" date="2019-07" db="EMBL/GenBank/DDBJ databases">
        <title>Whole genome shotgun sequence of Microbacterium aerolatum NBRC 103071.</title>
        <authorList>
            <person name="Hosoyama A."/>
            <person name="Uohara A."/>
            <person name="Ohji S."/>
            <person name="Ichikawa N."/>
        </authorList>
    </citation>
    <scope>NUCLEOTIDE SEQUENCE [LARGE SCALE GENOMIC DNA]</scope>
    <source>
        <strain evidence="11 12">NBRC 103071</strain>
    </source>
</reference>
<keyword evidence="8" id="KW-1278">Translocase</keyword>
<dbReference type="InterPro" id="IPR003593">
    <property type="entry name" value="AAA+_ATPase"/>
</dbReference>
<comment type="caution">
    <text evidence="11">The sequence shown here is derived from an EMBL/GenBank/DDBJ whole genome shotgun (WGS) entry which is preliminary data.</text>
</comment>
<evidence type="ECO:0000256" key="3">
    <source>
        <dbReference type="ARBA" id="ARBA00022448"/>
    </source>
</evidence>
<keyword evidence="3" id="KW-0813">Transport</keyword>
<dbReference type="InterPro" id="IPR050388">
    <property type="entry name" value="ABC_Ni/Peptide_Import"/>
</dbReference>
<dbReference type="GO" id="GO:0005886">
    <property type="term" value="C:plasma membrane"/>
    <property type="evidence" value="ECO:0007669"/>
    <property type="project" value="UniProtKB-SubCell"/>
</dbReference>
<evidence type="ECO:0000313" key="11">
    <source>
        <dbReference type="EMBL" id="GEK87089.1"/>
    </source>
</evidence>
<comment type="subcellular location">
    <subcellularLocation>
        <location evidence="1">Cell membrane</location>
        <topology evidence="1">Peripheral membrane protein</topology>
    </subcellularLocation>
</comment>
<dbReference type="PANTHER" id="PTHR43297">
    <property type="entry name" value="OLIGOPEPTIDE TRANSPORT ATP-BINDING PROTEIN APPD"/>
    <property type="match status" value="1"/>
</dbReference>
<evidence type="ECO:0000256" key="8">
    <source>
        <dbReference type="ARBA" id="ARBA00022967"/>
    </source>
</evidence>
<feature type="domain" description="ABC transporter" evidence="10">
    <location>
        <begin position="4"/>
        <end position="251"/>
    </location>
</feature>
<name>A0A511AG24_9MICO</name>
<sequence>MTLLEVSHLTITTATGRPLVDDVSFQLERGEALGIVGESGSGKSLSCRAVLGIVPASLDVTAERIDFDGTDLRSATESQWRRIRGIRIGAVFQDPGAYLNPSLSVGRQLAEVHWVKKGQRRRQAWASAVNGLGDLGLTAPERVARRLPHELSGGMLQRVLLAIAIAESPELLIADEPTTALDVTVQAEVLDVIAGLRADTGLAVLFVSHDLPVVSQLCDRIHVMQHGRVVEHGTPGEVLNAPAHPYTRSLVTAHAEYGLDRFHRQEAARV</sequence>
<evidence type="ECO:0000259" key="10">
    <source>
        <dbReference type="PROSITE" id="PS50893"/>
    </source>
</evidence>
<evidence type="ECO:0000256" key="6">
    <source>
        <dbReference type="ARBA" id="ARBA00022741"/>
    </source>
</evidence>